<evidence type="ECO:0000313" key="1">
    <source>
        <dbReference type="EMBL" id="KAA8713071.1"/>
    </source>
</evidence>
<sequence>MNTIIQKNAIAAMNSVMQSIPFLGGDSSEQAYREALVFVEYLIENDESSPLIDLLTIKIQDYENAGEKFTAFQKEVDDIPTGVAALKVLMEQHGLKYTDLFNEIGSKSLVSLIMSGKRMLTVGHIKALSARFHVKPELFFS</sequence>
<dbReference type="RefSeq" id="WP_067370611.1">
    <property type="nucleotide sequence ID" value="NZ_BAAAFS010000007.1"/>
</dbReference>
<accession>A0A5M9QY10</accession>
<reference evidence="1 2" key="1">
    <citation type="submission" date="2019-09" db="EMBL/GenBank/DDBJ databases">
        <title>Draft genome sequence of various Type strains from the CCUG.</title>
        <authorList>
            <person name="Pineiro-Iglesias B."/>
            <person name="Tunovic T."/>
            <person name="Unosson C."/>
            <person name="Inganas E."/>
            <person name="Ohlen M."/>
            <person name="Cardew S."/>
            <person name="Jensie-Markopoulos S."/>
            <person name="Salva-Serra F."/>
            <person name="Jaen-Luchoro D."/>
            <person name="Karlsson R."/>
            <person name="Svensson-Stadler L."/>
            <person name="Chun J."/>
            <person name="Moore E."/>
        </authorList>
    </citation>
    <scope>NUCLEOTIDE SEQUENCE [LARGE SCALE GENOMIC DNA]</scope>
    <source>
        <strain evidence="1 2">CCUG 53682T</strain>
    </source>
</reference>
<gene>
    <name evidence="1" type="ORF">F4V73_18325</name>
</gene>
<dbReference type="GO" id="GO:0001046">
    <property type="term" value="F:core promoter sequence-specific DNA binding"/>
    <property type="evidence" value="ECO:0007669"/>
    <property type="project" value="TreeGrafter"/>
</dbReference>
<dbReference type="PANTHER" id="PTHR40455">
    <property type="entry name" value="ANTITOXIN HIGA"/>
    <property type="match status" value="1"/>
</dbReference>
<protein>
    <submittedName>
        <fullName evidence="1">Helix-turn-helix domain-containing protein</fullName>
    </submittedName>
</protein>
<dbReference type="Gene3D" id="1.10.260.40">
    <property type="entry name" value="lambda repressor-like DNA-binding domains"/>
    <property type="match status" value="1"/>
</dbReference>
<dbReference type="SUPFAM" id="SSF47413">
    <property type="entry name" value="lambda repressor-like DNA-binding domains"/>
    <property type="match status" value="1"/>
</dbReference>
<evidence type="ECO:0000313" key="2">
    <source>
        <dbReference type="Proteomes" id="UP000322181"/>
    </source>
</evidence>
<proteinExistence type="predicted"/>
<dbReference type="Proteomes" id="UP000322181">
    <property type="component" value="Unassembled WGS sequence"/>
</dbReference>
<name>A0A5M9QY10_9GAMM</name>
<organism evidence="1 2">
    <name type="scientific">Morganella psychrotolerans</name>
    <dbReference type="NCBI Taxonomy" id="368603"/>
    <lineage>
        <taxon>Bacteria</taxon>
        <taxon>Pseudomonadati</taxon>
        <taxon>Pseudomonadota</taxon>
        <taxon>Gammaproteobacteria</taxon>
        <taxon>Enterobacterales</taxon>
        <taxon>Morganellaceae</taxon>
        <taxon>Morganella</taxon>
    </lineage>
</organism>
<dbReference type="PANTHER" id="PTHR40455:SF1">
    <property type="entry name" value="ANTITOXIN HIGA"/>
    <property type="match status" value="1"/>
</dbReference>
<dbReference type="OrthoDB" id="5771335at2"/>
<dbReference type="AlphaFoldDB" id="A0A5M9QY10"/>
<dbReference type="EMBL" id="VXKB01000008">
    <property type="protein sequence ID" value="KAA8713071.1"/>
    <property type="molecule type" value="Genomic_DNA"/>
</dbReference>
<dbReference type="InterPro" id="IPR039060">
    <property type="entry name" value="Antitox_HigA"/>
</dbReference>
<comment type="caution">
    <text evidence="1">The sequence shown here is derived from an EMBL/GenBank/DDBJ whole genome shotgun (WGS) entry which is preliminary data.</text>
</comment>
<dbReference type="GO" id="GO:0006355">
    <property type="term" value="P:regulation of DNA-templated transcription"/>
    <property type="evidence" value="ECO:0007669"/>
    <property type="project" value="InterPro"/>
</dbReference>
<dbReference type="InterPro" id="IPR010982">
    <property type="entry name" value="Lambda_DNA-bd_dom_sf"/>
</dbReference>